<feature type="domain" description="DNA topoisomerase IB N-terminal" evidence="8">
    <location>
        <begin position="32"/>
        <end position="80"/>
    </location>
</feature>
<name>A0ABS0SBM2_9HYPH</name>
<evidence type="ECO:0000259" key="7">
    <source>
        <dbReference type="Pfam" id="PF01028"/>
    </source>
</evidence>
<dbReference type="InterPro" id="IPR035447">
    <property type="entry name" value="DNA_topo_I_N_sf"/>
</dbReference>
<dbReference type="InterPro" id="IPR014711">
    <property type="entry name" value="TopoI_cat_a-hlx-sub_euk"/>
</dbReference>
<dbReference type="PROSITE" id="PS52038">
    <property type="entry name" value="TOPO_IB_2"/>
    <property type="match status" value="1"/>
</dbReference>
<evidence type="ECO:0000313" key="10">
    <source>
        <dbReference type="Proteomes" id="UP000601789"/>
    </source>
</evidence>
<dbReference type="Gene3D" id="3.90.15.10">
    <property type="entry name" value="Topoisomerase I, Chain A, domain 3"/>
    <property type="match status" value="1"/>
</dbReference>
<dbReference type="Proteomes" id="UP000601789">
    <property type="component" value="Unassembled WGS sequence"/>
</dbReference>
<dbReference type="Gene3D" id="3.30.66.10">
    <property type="entry name" value="DNA topoisomerase I domain"/>
    <property type="match status" value="1"/>
</dbReference>
<evidence type="ECO:0000256" key="1">
    <source>
        <dbReference type="ARBA" id="ARBA00000213"/>
    </source>
</evidence>
<dbReference type="Pfam" id="PF21338">
    <property type="entry name" value="Top1B_N_bact"/>
    <property type="match status" value="1"/>
</dbReference>
<comment type="catalytic activity">
    <reaction evidence="1">
        <text>ATP-independent breakage of single-stranded DNA, followed by passage and rejoining.</text>
        <dbReference type="EC" id="5.6.2.1"/>
    </reaction>
</comment>
<evidence type="ECO:0000256" key="4">
    <source>
        <dbReference type="ARBA" id="ARBA00023029"/>
    </source>
</evidence>
<evidence type="ECO:0000259" key="8">
    <source>
        <dbReference type="Pfam" id="PF21338"/>
    </source>
</evidence>
<protein>
    <recommendedName>
        <fullName evidence="3">DNA topoisomerase</fullName>
        <ecNumber evidence="3">5.6.2.1</ecNumber>
    </recommendedName>
</protein>
<sequence length="356" mass="40903">MREPWLASAERAELVYVNDGEVGIKRRRAGKGFSYVRYGGEKVYNKEDLARIRALAIPPAWTDVWICADASGHIQATGRDQRGRKQYRYHAAWTACRDEAKFSSLAAFAHALPSLRDRVEADLSLRGLPREKVIASVIWLLDKTMIRIGNDAYRRENKSFGLTTLHDRHVQVEGSNLRFSFRGKSGQEWKLKLQDRRIARIVRAVQDVPGQHLFQYLDEDGARREIRSQNVNAYIREAIGDEFTAKHFRTWGASVMAGGEFAEVPLPDTKRAQAVELNALIDKVAARIRNTRAVCRRCYIHPLIIDGWLEGRLQQEIGDIRRRARKPLKGLDDEESLFLRWLDRQMVQTPRELVDA</sequence>
<comment type="caution">
    <text evidence="9">The sequence shown here is derived from an EMBL/GenBank/DDBJ whole genome shotgun (WGS) entry which is preliminary data.</text>
</comment>
<dbReference type="InterPro" id="IPR013500">
    <property type="entry name" value="TopoI_cat_euk"/>
</dbReference>
<dbReference type="InterPro" id="IPR001631">
    <property type="entry name" value="TopoI"/>
</dbReference>
<evidence type="ECO:0000313" key="9">
    <source>
        <dbReference type="EMBL" id="MBI1620697.1"/>
    </source>
</evidence>
<accession>A0ABS0SBM2</accession>
<evidence type="ECO:0000256" key="6">
    <source>
        <dbReference type="ARBA" id="ARBA00023235"/>
    </source>
</evidence>
<reference evidence="9 10" key="1">
    <citation type="submission" date="2020-10" db="EMBL/GenBank/DDBJ databases">
        <title>Aquamicrobium zhengzhouensis sp. nov., a exopolysaccharide producing bacterium isolated from farmland soil.</title>
        <authorList>
            <person name="Wang X."/>
        </authorList>
    </citation>
    <scope>NUCLEOTIDE SEQUENCE [LARGE SCALE GENOMIC DNA]</scope>
    <source>
        <strain evidence="10">cd-1</strain>
    </source>
</reference>
<comment type="similarity">
    <text evidence="2">Belongs to the type IB topoisomerase family.</text>
</comment>
<organism evidence="9 10">
    <name type="scientific">Aquamicrobium zhengzhouense</name>
    <dbReference type="NCBI Taxonomy" id="2781738"/>
    <lineage>
        <taxon>Bacteria</taxon>
        <taxon>Pseudomonadati</taxon>
        <taxon>Pseudomonadota</taxon>
        <taxon>Alphaproteobacteria</taxon>
        <taxon>Hyphomicrobiales</taxon>
        <taxon>Phyllobacteriaceae</taxon>
        <taxon>Aquamicrobium</taxon>
    </lineage>
</organism>
<dbReference type="EC" id="5.6.2.1" evidence="3"/>
<dbReference type="Pfam" id="PF01028">
    <property type="entry name" value="Topoisom_I"/>
    <property type="match status" value="1"/>
</dbReference>
<keyword evidence="6" id="KW-0413">Isomerase</keyword>
<gene>
    <name evidence="9" type="ORF">IOD40_08485</name>
</gene>
<feature type="domain" description="DNA topoisomerase I catalytic core eukaryotic-type" evidence="7">
    <location>
        <begin position="96"/>
        <end position="295"/>
    </location>
</feature>
<dbReference type="Gene3D" id="1.10.132.120">
    <property type="match status" value="1"/>
</dbReference>
<dbReference type="EMBL" id="JADGMQ010000004">
    <property type="protein sequence ID" value="MBI1620697.1"/>
    <property type="molecule type" value="Genomic_DNA"/>
</dbReference>
<evidence type="ECO:0000256" key="2">
    <source>
        <dbReference type="ARBA" id="ARBA00006645"/>
    </source>
</evidence>
<evidence type="ECO:0000256" key="3">
    <source>
        <dbReference type="ARBA" id="ARBA00012891"/>
    </source>
</evidence>
<dbReference type="InterPro" id="IPR049331">
    <property type="entry name" value="Top1B_N_bact"/>
</dbReference>
<dbReference type="SUPFAM" id="SSF56349">
    <property type="entry name" value="DNA breaking-rejoining enzymes"/>
    <property type="match status" value="1"/>
</dbReference>
<dbReference type="PRINTS" id="PR00416">
    <property type="entry name" value="EUTPISMRASEI"/>
</dbReference>
<dbReference type="SUPFAM" id="SSF55869">
    <property type="entry name" value="DNA topoisomerase I domain"/>
    <property type="match status" value="1"/>
</dbReference>
<keyword evidence="4" id="KW-0799">Topoisomerase</keyword>
<keyword evidence="5" id="KW-0238">DNA-binding</keyword>
<dbReference type="RefSeq" id="WP_198476209.1">
    <property type="nucleotide sequence ID" value="NZ_JADGMQ010000004.1"/>
</dbReference>
<keyword evidence="10" id="KW-1185">Reference proteome</keyword>
<evidence type="ECO:0000256" key="5">
    <source>
        <dbReference type="ARBA" id="ARBA00023125"/>
    </source>
</evidence>
<dbReference type="InterPro" id="IPR011010">
    <property type="entry name" value="DNA_brk_join_enz"/>
</dbReference>
<proteinExistence type="inferred from homology"/>